<dbReference type="AlphaFoldDB" id="A0A376GXJ3"/>
<evidence type="ECO:0000256" key="1">
    <source>
        <dbReference type="ARBA" id="ARBA00005901"/>
    </source>
</evidence>
<dbReference type="Proteomes" id="UP000254807">
    <property type="component" value="Unassembled WGS sequence"/>
</dbReference>
<keyword evidence="2" id="KW-0813">Transport</keyword>
<proteinExistence type="inferred from homology"/>
<reference evidence="4" key="2">
    <citation type="submission" date="2023-03" db="EMBL/GenBank/DDBJ databases">
        <authorList>
            <person name="Shen W."/>
            <person name="Cai J."/>
        </authorList>
    </citation>
    <scope>NUCLEOTIDE SEQUENCE</scope>
    <source>
        <strain evidence="4">K69-2</strain>
    </source>
</reference>
<dbReference type="EMBL" id="UFYW01000001">
    <property type="protein sequence ID" value="STD82392.1"/>
    <property type="molecule type" value="Genomic_DNA"/>
</dbReference>
<dbReference type="SUPFAM" id="SSF160527">
    <property type="entry name" value="V-type ATPase subunit E-like"/>
    <property type="match status" value="1"/>
</dbReference>
<evidence type="ECO:0000256" key="2">
    <source>
        <dbReference type="ARBA" id="ARBA00022448"/>
    </source>
</evidence>
<keyword evidence="6" id="KW-1185">Reference proteome</keyword>
<evidence type="ECO:0000256" key="3">
    <source>
        <dbReference type="ARBA" id="ARBA00023065"/>
    </source>
</evidence>
<sequence>MEAMDAIDKMIAELDREAKEKRQVIETDTKTRIDADFAAAWSQKELEIKRHSVEAKKQIEKNYQQDMNRRIKAAKQEGIKQAHKELETLFAAAYQKMNGLAPDTVQHLAENTLMQLPVSGEVIFRCGQQQSASLTKDWLTAVNQRLPYLARMGKPLEQAGFIVEDNGVFYNFTYQALLEEYKNETREHWLKVIQKGG</sequence>
<dbReference type="RefSeq" id="WP_005473267.1">
    <property type="nucleotide sequence ID" value="NZ_BTSN01000005.1"/>
</dbReference>
<dbReference type="EMBL" id="JARPZN010000005">
    <property type="protein sequence ID" value="MDT2690485.1"/>
    <property type="molecule type" value="Genomic_DNA"/>
</dbReference>
<accession>A0A376GXJ3</accession>
<keyword evidence="3" id="KW-0406">Ion transport</keyword>
<comment type="similarity">
    <text evidence="1">Belongs to the V-ATPase E subunit family.</text>
</comment>
<protein>
    <submittedName>
        <fullName evidence="4">V-type ATP synthase subunit E family protein</fullName>
    </submittedName>
    <submittedName>
        <fullName evidence="5">V-type ATPase subunit E</fullName>
    </submittedName>
</protein>
<evidence type="ECO:0000313" key="5">
    <source>
        <dbReference type="EMBL" id="STD82392.1"/>
    </source>
</evidence>
<dbReference type="GO" id="GO:0046961">
    <property type="term" value="F:proton-transporting ATPase activity, rotational mechanism"/>
    <property type="evidence" value="ECO:0007669"/>
    <property type="project" value="InterPro"/>
</dbReference>
<reference evidence="5 6" key="1">
    <citation type="submission" date="2018-06" db="EMBL/GenBank/DDBJ databases">
        <authorList>
            <consortium name="Pathogen Informatics"/>
            <person name="Doyle S."/>
        </authorList>
    </citation>
    <scope>NUCLEOTIDE SEQUENCE [LARGE SCALE GENOMIC DNA]</scope>
    <source>
        <strain evidence="5 6">NCTC12360</strain>
    </source>
</reference>
<dbReference type="Proteomes" id="UP001183682">
    <property type="component" value="Unassembled WGS sequence"/>
</dbReference>
<name>A0A376GXJ3_ENTGA</name>
<evidence type="ECO:0000313" key="4">
    <source>
        <dbReference type="EMBL" id="MDT2690485.1"/>
    </source>
</evidence>
<gene>
    <name evidence="5" type="ORF">NCTC12360_00817</name>
    <name evidence="4" type="ORF">P7E30_09755</name>
</gene>
<dbReference type="Pfam" id="PF01991">
    <property type="entry name" value="vATP-synt_E"/>
    <property type="match status" value="1"/>
</dbReference>
<dbReference type="InterPro" id="IPR002842">
    <property type="entry name" value="ATPase_V1_Esu"/>
</dbReference>
<organism evidence="5 6">
    <name type="scientific">Enterococcus gallinarum</name>
    <dbReference type="NCBI Taxonomy" id="1353"/>
    <lineage>
        <taxon>Bacteria</taxon>
        <taxon>Bacillati</taxon>
        <taxon>Bacillota</taxon>
        <taxon>Bacilli</taxon>
        <taxon>Lactobacillales</taxon>
        <taxon>Enterococcaceae</taxon>
        <taxon>Enterococcus</taxon>
    </lineage>
</organism>
<evidence type="ECO:0000313" key="6">
    <source>
        <dbReference type="Proteomes" id="UP000254807"/>
    </source>
</evidence>
<dbReference type="GO" id="GO:0033178">
    <property type="term" value="C:proton-transporting two-sector ATPase complex, catalytic domain"/>
    <property type="evidence" value="ECO:0007669"/>
    <property type="project" value="InterPro"/>
</dbReference>